<evidence type="ECO:0000313" key="5">
    <source>
        <dbReference type="EMBL" id="CAK9266326.1"/>
    </source>
</evidence>
<dbReference type="InterPro" id="IPR039605">
    <property type="entry name" value="AHL"/>
</dbReference>
<dbReference type="SUPFAM" id="SSF117856">
    <property type="entry name" value="AF0104/ALDC/Ptd012-like"/>
    <property type="match status" value="1"/>
</dbReference>
<keyword evidence="2" id="KW-0238">DNA-binding</keyword>
<evidence type="ECO:0000259" key="4">
    <source>
        <dbReference type="PROSITE" id="PS51742"/>
    </source>
</evidence>
<evidence type="ECO:0000256" key="2">
    <source>
        <dbReference type="RuleBase" id="RU367031"/>
    </source>
</evidence>
<dbReference type="Gene3D" id="3.30.1330.80">
    <property type="entry name" value="Hypothetical protein, similar to alpha- acetolactate decarboxylase, domain 2"/>
    <property type="match status" value="1"/>
</dbReference>
<dbReference type="InterPro" id="IPR017956">
    <property type="entry name" value="AT_hook_DNA-bd_motif"/>
</dbReference>
<dbReference type="PANTHER" id="PTHR31500">
    <property type="entry name" value="AT-HOOK MOTIF NUCLEAR-LOCALIZED PROTEIN 9"/>
    <property type="match status" value="1"/>
</dbReference>
<dbReference type="InterPro" id="IPR005175">
    <property type="entry name" value="PPC_dom"/>
</dbReference>
<dbReference type="PROSITE" id="PS51742">
    <property type="entry name" value="PPC"/>
    <property type="match status" value="1"/>
</dbReference>
<sequence>MSSSCGPAHFHDRLTPQNVVQLGKVKHELSMGVLLWSPEPEMLSVCIEQIGEKRWEALARLKAAALVGAQGAGMVAGPDQGLHAPTALRTLPQFAGMTHLGSIPPTDGAESGFHPIAGMGTGIDISPGGMGGMDWSEPAKRKRGRPRKYIAPGTTQLAIQTPGTLTTASPQTPGTEKRPRGRPPGSSKKPQLGASTAGITGPVFVPHIITVADGEDVARKIMSFAQVGPRVVCVMSASGAISNVTLRQQSTSGGTVTYQGRYEILSLMGSFFPADARGASLQRTGGLSVSLACADGRVIGGSVAGLLLAASPIQVVVGSFTSEPAPSHGNGQGPALGLSPLAVPVGLSPASVTHRTLKNE</sequence>
<feature type="compositionally biased region" description="Polar residues" evidence="3">
    <location>
        <begin position="153"/>
        <end position="174"/>
    </location>
</feature>
<keyword evidence="2" id="KW-0804">Transcription</keyword>
<comment type="function">
    <text evidence="1 2">Transcription factor that specifically binds AT-rich DNA sequences related to the nuclear matrix attachment regions (MARs).</text>
</comment>
<dbReference type="EMBL" id="OZ020113">
    <property type="protein sequence ID" value="CAK9266326.1"/>
    <property type="molecule type" value="Genomic_DNA"/>
</dbReference>
<proteinExistence type="predicted"/>
<comment type="subcellular location">
    <subcellularLocation>
        <location evidence="2">Nucleus</location>
    </subcellularLocation>
</comment>
<feature type="domain" description="PPC" evidence="4">
    <location>
        <begin position="201"/>
        <end position="344"/>
    </location>
</feature>
<dbReference type="PANTHER" id="PTHR31500:SF57">
    <property type="entry name" value="AT-HOOK MOTIF NUCLEAR-LOCALIZED PROTEIN 10"/>
    <property type="match status" value="1"/>
</dbReference>
<keyword evidence="2" id="KW-0805">Transcription regulation</keyword>
<gene>
    <name evidence="5" type="ORF">CSSPJE1EN1_LOCUS11804</name>
</gene>
<feature type="region of interest" description="Disordered" evidence="3">
    <location>
        <begin position="128"/>
        <end position="198"/>
    </location>
</feature>
<dbReference type="Proteomes" id="UP001497444">
    <property type="component" value="Chromosome 18"/>
</dbReference>
<dbReference type="Pfam" id="PF03479">
    <property type="entry name" value="PCC"/>
    <property type="match status" value="1"/>
</dbReference>
<accession>A0ABP0WJH5</accession>
<evidence type="ECO:0000256" key="3">
    <source>
        <dbReference type="SAM" id="MobiDB-lite"/>
    </source>
</evidence>
<evidence type="ECO:0000256" key="1">
    <source>
        <dbReference type="ARBA" id="ARBA00003687"/>
    </source>
</evidence>
<dbReference type="CDD" id="cd11378">
    <property type="entry name" value="DUF296"/>
    <property type="match status" value="1"/>
</dbReference>
<keyword evidence="2" id="KW-0539">Nucleus</keyword>
<dbReference type="PRINTS" id="PR00929">
    <property type="entry name" value="ATHOOK"/>
</dbReference>
<dbReference type="SMART" id="SM00384">
    <property type="entry name" value="AT_hook"/>
    <property type="match status" value="2"/>
</dbReference>
<reference evidence="5" key="1">
    <citation type="submission" date="2024-02" db="EMBL/GenBank/DDBJ databases">
        <authorList>
            <consortium name="ELIXIR-Norway"/>
            <consortium name="Elixir Norway"/>
        </authorList>
    </citation>
    <scope>NUCLEOTIDE SEQUENCE</scope>
</reference>
<keyword evidence="6" id="KW-1185">Reference proteome</keyword>
<comment type="domain">
    <text evidence="2">The PPC domain mediates interactions between AHL proteins.</text>
</comment>
<organism evidence="5 6">
    <name type="scientific">Sphagnum jensenii</name>
    <dbReference type="NCBI Taxonomy" id="128206"/>
    <lineage>
        <taxon>Eukaryota</taxon>
        <taxon>Viridiplantae</taxon>
        <taxon>Streptophyta</taxon>
        <taxon>Embryophyta</taxon>
        <taxon>Bryophyta</taxon>
        <taxon>Sphagnophytina</taxon>
        <taxon>Sphagnopsida</taxon>
        <taxon>Sphagnales</taxon>
        <taxon>Sphagnaceae</taxon>
        <taxon>Sphagnum</taxon>
    </lineage>
</organism>
<evidence type="ECO:0000313" key="6">
    <source>
        <dbReference type="Proteomes" id="UP001497444"/>
    </source>
</evidence>
<protein>
    <recommendedName>
        <fullName evidence="2">AT-hook motif nuclear-localized protein</fullName>
    </recommendedName>
</protein>
<name>A0ABP0WJH5_9BRYO</name>